<gene>
    <name evidence="2" type="ordered locus">swp_0588</name>
</gene>
<dbReference type="RefSeq" id="WP_020910792.1">
    <property type="nucleotide sequence ID" value="NC_011566.1"/>
</dbReference>
<protein>
    <submittedName>
        <fullName evidence="2">Uncharacterized protein</fullName>
    </submittedName>
</protein>
<keyword evidence="3" id="KW-1185">Reference proteome</keyword>
<feature type="transmembrane region" description="Helical" evidence="1">
    <location>
        <begin position="40"/>
        <end position="58"/>
    </location>
</feature>
<dbReference type="AlphaFoldDB" id="B8CID5"/>
<keyword evidence="1" id="KW-1133">Transmembrane helix</keyword>
<organism evidence="2 3">
    <name type="scientific">Shewanella piezotolerans (strain WP3 / JCM 13877)</name>
    <dbReference type="NCBI Taxonomy" id="225849"/>
    <lineage>
        <taxon>Bacteria</taxon>
        <taxon>Pseudomonadati</taxon>
        <taxon>Pseudomonadota</taxon>
        <taxon>Gammaproteobacteria</taxon>
        <taxon>Alteromonadales</taxon>
        <taxon>Shewanellaceae</taxon>
        <taxon>Shewanella</taxon>
    </lineage>
</organism>
<dbReference type="HOGENOM" id="CLU_2525698_0_0_6"/>
<dbReference type="EMBL" id="CP000472">
    <property type="protein sequence ID" value="ACJ27411.1"/>
    <property type="molecule type" value="Genomic_DNA"/>
</dbReference>
<proteinExistence type="predicted"/>
<evidence type="ECO:0000313" key="2">
    <source>
        <dbReference type="EMBL" id="ACJ27411.1"/>
    </source>
</evidence>
<accession>B8CID5</accession>
<dbReference type="Proteomes" id="UP000000753">
    <property type="component" value="Chromosome"/>
</dbReference>
<sequence length="84" mass="9092">MRLVSLFVFSLQWLAIAASPTLLGLFVGVVLSLQSGQLNALTVVAWGAVGFIIGGFWAERIRKQTGLSEFLGRLAGARDTSKRR</sequence>
<reference evidence="2 3" key="1">
    <citation type="journal article" date="2008" name="PLoS ONE">
        <title>Environmental adaptation: genomic analysis of the piezotolerant and psychrotolerant deep-sea iron reducing bacterium Shewanella piezotolerans WP3.</title>
        <authorList>
            <person name="Wang F."/>
            <person name="Wang J."/>
            <person name="Jian H."/>
            <person name="Zhang B."/>
            <person name="Li S."/>
            <person name="Wang F."/>
            <person name="Zeng X."/>
            <person name="Gao L."/>
            <person name="Bartlett D.H."/>
            <person name="Yu J."/>
            <person name="Hu S."/>
            <person name="Xiao X."/>
        </authorList>
    </citation>
    <scope>NUCLEOTIDE SEQUENCE [LARGE SCALE GENOMIC DNA]</scope>
    <source>
        <strain evidence="3">WP3 / JCM 13877</strain>
    </source>
</reference>
<name>B8CID5_SHEPW</name>
<dbReference type="eggNOG" id="ENOG5031EFT">
    <property type="taxonomic scope" value="Bacteria"/>
</dbReference>
<dbReference type="OrthoDB" id="5828963at2"/>
<evidence type="ECO:0000313" key="3">
    <source>
        <dbReference type="Proteomes" id="UP000000753"/>
    </source>
</evidence>
<dbReference type="KEGG" id="swp:swp_0588"/>
<keyword evidence="1" id="KW-0812">Transmembrane</keyword>
<keyword evidence="1" id="KW-0472">Membrane</keyword>
<evidence type="ECO:0000256" key="1">
    <source>
        <dbReference type="SAM" id="Phobius"/>
    </source>
</evidence>